<feature type="compositionally biased region" description="Acidic residues" evidence="1">
    <location>
        <begin position="362"/>
        <end position="372"/>
    </location>
</feature>
<sequence>MDFTDSKTSMGIFGLFYTGETLQQDARRKYVKSLLMKEGYVFGDRNSGSIKNDPISIEIDEKDYPVVYPDILEAIADDECVIKLFTKCNKCKLVALTYGSDYCENCDPVKIMAKIDDIMIAMKDRDTKLSEWIKTQKNDVNLLCKCFNTFQITIEVAQNNIKKTVPSTKHGVLVAEIVHKGNTEIHTVAINFDHIFDNITKAADKMTITEEENVNATKFNKSNDMSALFKLCDGIHTRIIKAHDYIRSVIFHAQKPDVAAIVKDITTLYTKLTATVFDVETKSEDGKNDEGNVKTESGGESITQEIDEEKSESDSSQSGPTDIERAAQRGIKRSKFHAQKRDGKNDEGDVKTGSESEATTQEIDEEKSESDSDSSQSGPTDIERAQRGIKRSNADVNQATTGEYNANKSRKTE</sequence>
<proteinExistence type="predicted"/>
<protein>
    <submittedName>
        <fullName evidence="2">Uncharacterized protein</fullName>
    </submittedName>
</protein>
<feature type="compositionally biased region" description="Polar residues" evidence="1">
    <location>
        <begin position="294"/>
        <end position="303"/>
    </location>
</feature>
<feature type="compositionally biased region" description="Polar residues" evidence="1">
    <location>
        <begin position="394"/>
        <end position="407"/>
    </location>
</feature>
<organism evidence="2">
    <name type="scientific">Faunusvirus sp</name>
    <dbReference type="NCBI Taxonomy" id="2487766"/>
    <lineage>
        <taxon>Viruses</taxon>
        <taxon>Varidnaviria</taxon>
        <taxon>Bamfordvirae</taxon>
        <taxon>Nucleocytoviricota</taxon>
        <taxon>Megaviricetes</taxon>
        <taxon>Imitervirales</taxon>
        <taxon>Mimiviridae</taxon>
    </lineage>
</organism>
<name>A0A3G4ZWZ0_9VIRU</name>
<accession>A0A3G4ZWZ0</accession>
<evidence type="ECO:0000313" key="2">
    <source>
        <dbReference type="EMBL" id="AYV79360.1"/>
    </source>
</evidence>
<evidence type="ECO:0000256" key="1">
    <source>
        <dbReference type="SAM" id="MobiDB-lite"/>
    </source>
</evidence>
<dbReference type="EMBL" id="MK072141">
    <property type="protein sequence ID" value="AYV79360.1"/>
    <property type="molecule type" value="Genomic_DNA"/>
</dbReference>
<feature type="compositionally biased region" description="Basic and acidic residues" evidence="1">
    <location>
        <begin position="282"/>
        <end position="293"/>
    </location>
</feature>
<reference evidence="2" key="1">
    <citation type="submission" date="2018-10" db="EMBL/GenBank/DDBJ databases">
        <title>Hidden diversity of soil giant viruses.</title>
        <authorList>
            <person name="Schulz F."/>
            <person name="Alteio L."/>
            <person name="Goudeau D."/>
            <person name="Ryan E.M."/>
            <person name="Malmstrom R.R."/>
            <person name="Blanchard J."/>
            <person name="Woyke T."/>
        </authorList>
    </citation>
    <scope>NUCLEOTIDE SEQUENCE</scope>
    <source>
        <strain evidence="2">FNV1</strain>
    </source>
</reference>
<gene>
    <name evidence="2" type="ORF">Faunusvirus10_23</name>
</gene>
<feature type="region of interest" description="Disordered" evidence="1">
    <location>
        <begin position="282"/>
        <end position="413"/>
    </location>
</feature>
<feature type="compositionally biased region" description="Basic and acidic residues" evidence="1">
    <location>
        <begin position="339"/>
        <end position="354"/>
    </location>
</feature>